<evidence type="ECO:0000256" key="3">
    <source>
        <dbReference type="SAM" id="Phobius"/>
    </source>
</evidence>
<feature type="domain" description="RING-type" evidence="4">
    <location>
        <begin position="226"/>
        <end position="269"/>
    </location>
</feature>
<feature type="transmembrane region" description="Helical" evidence="3">
    <location>
        <begin position="6"/>
        <end position="31"/>
    </location>
</feature>
<dbReference type="InterPro" id="IPR001841">
    <property type="entry name" value="Znf_RING"/>
</dbReference>
<feature type="region of interest" description="Disordered" evidence="2">
    <location>
        <begin position="322"/>
        <end position="354"/>
    </location>
</feature>
<feature type="transmembrane region" description="Helical" evidence="3">
    <location>
        <begin position="43"/>
        <end position="63"/>
    </location>
</feature>
<sequence>MPTLQFLLSMSFPGATSILVACEIFGAHFVIFEHDRYVADLGLFLVMYSYPRLSILCLLTLFGDDSSSNPSLTRKLSAVQAVSSVLPLTILSCAAHAMWDDSIIARTCSSLLLIFELLHGVIAAWICYNNNDNNDNIDGPMPQPRPRRRFSSVLPIGDLKAEAILKALTQARHFTFQVAAREAVQPHAISESDNNNNNNNNNNNSNNNNTNNNNSNSNNNDNQLLCCICLAVFEDIDQATSLACTHVFHAACIYTWFQSVQGPFIVCPLRCISGRVDTRQQLENQVNEATQEDSRHSLYFGQILMSVENLFLRCTTKRKNIQHATTPMDDEGAKGREGENGQEEPEDSFRRKKEHAHRQLKVILAYLKDFKDICDALKREQRTVMSKKGQAGLDQAVQLPELAIKFEAEAPRGGNRGSENSGSQ</sequence>
<dbReference type="Pfam" id="PF13639">
    <property type="entry name" value="zf-RING_2"/>
    <property type="match status" value="1"/>
</dbReference>
<keyword evidence="3" id="KW-0812">Transmembrane</keyword>
<gene>
    <name evidence="5" type="ORF">PGLA2088_LOCUS24526</name>
</gene>
<name>A0A813JTN9_POLGL</name>
<comment type="caution">
    <text evidence="5">The sequence shown here is derived from an EMBL/GenBank/DDBJ whole genome shotgun (WGS) entry which is preliminary data.</text>
</comment>
<feature type="transmembrane region" description="Helical" evidence="3">
    <location>
        <begin position="78"/>
        <end position="99"/>
    </location>
</feature>
<feature type="transmembrane region" description="Helical" evidence="3">
    <location>
        <begin position="111"/>
        <end position="128"/>
    </location>
</feature>
<dbReference type="InterPro" id="IPR013083">
    <property type="entry name" value="Znf_RING/FYVE/PHD"/>
</dbReference>
<keyword evidence="1" id="KW-0479">Metal-binding</keyword>
<dbReference type="GO" id="GO:0008270">
    <property type="term" value="F:zinc ion binding"/>
    <property type="evidence" value="ECO:0007669"/>
    <property type="project" value="UniProtKB-KW"/>
</dbReference>
<dbReference type="Gene3D" id="3.30.40.10">
    <property type="entry name" value="Zinc/RING finger domain, C3HC4 (zinc finger)"/>
    <property type="match status" value="1"/>
</dbReference>
<evidence type="ECO:0000313" key="5">
    <source>
        <dbReference type="EMBL" id="CAE8685558.1"/>
    </source>
</evidence>
<dbReference type="PANTHER" id="PTHR36911:SF1">
    <property type="entry name" value="LIM ZINC-BINDING DOMAIN-CONTAINING PROTEIN"/>
    <property type="match status" value="1"/>
</dbReference>
<proteinExistence type="predicted"/>
<dbReference type="PANTHER" id="PTHR36911">
    <property type="entry name" value="LIM ZINC-BINDING DOMAIN-CONTAINING PROTEIN-RELATED"/>
    <property type="match status" value="1"/>
</dbReference>
<feature type="compositionally biased region" description="Low complexity" evidence="2">
    <location>
        <begin position="192"/>
        <end position="216"/>
    </location>
</feature>
<evidence type="ECO:0000256" key="1">
    <source>
        <dbReference type="PROSITE-ProRule" id="PRU00175"/>
    </source>
</evidence>
<dbReference type="Proteomes" id="UP000626109">
    <property type="component" value="Unassembled WGS sequence"/>
</dbReference>
<keyword evidence="3" id="KW-1133">Transmembrane helix</keyword>
<feature type="non-terminal residue" evidence="5">
    <location>
        <position position="424"/>
    </location>
</feature>
<keyword evidence="1" id="KW-0862">Zinc</keyword>
<keyword evidence="3" id="KW-0472">Membrane</keyword>
<keyword evidence="1" id="KW-0863">Zinc-finger</keyword>
<dbReference type="EMBL" id="CAJNNW010026460">
    <property type="protein sequence ID" value="CAE8685558.1"/>
    <property type="molecule type" value="Genomic_DNA"/>
</dbReference>
<dbReference type="AlphaFoldDB" id="A0A813JTN9"/>
<dbReference type="SUPFAM" id="SSF57850">
    <property type="entry name" value="RING/U-box"/>
    <property type="match status" value="1"/>
</dbReference>
<protein>
    <recommendedName>
        <fullName evidence="4">RING-type domain-containing protein</fullName>
    </recommendedName>
</protein>
<feature type="region of interest" description="Disordered" evidence="2">
    <location>
        <begin position="187"/>
        <end position="216"/>
    </location>
</feature>
<dbReference type="PROSITE" id="PS50089">
    <property type="entry name" value="ZF_RING_2"/>
    <property type="match status" value="1"/>
</dbReference>
<reference evidence="5" key="1">
    <citation type="submission" date="2021-02" db="EMBL/GenBank/DDBJ databases">
        <authorList>
            <person name="Dougan E. K."/>
            <person name="Rhodes N."/>
            <person name="Thang M."/>
            <person name="Chan C."/>
        </authorList>
    </citation>
    <scope>NUCLEOTIDE SEQUENCE</scope>
</reference>
<organism evidence="5 6">
    <name type="scientific">Polarella glacialis</name>
    <name type="common">Dinoflagellate</name>
    <dbReference type="NCBI Taxonomy" id="89957"/>
    <lineage>
        <taxon>Eukaryota</taxon>
        <taxon>Sar</taxon>
        <taxon>Alveolata</taxon>
        <taxon>Dinophyceae</taxon>
        <taxon>Suessiales</taxon>
        <taxon>Suessiaceae</taxon>
        <taxon>Polarella</taxon>
    </lineage>
</organism>
<accession>A0A813JTN9</accession>
<evidence type="ECO:0000256" key="2">
    <source>
        <dbReference type="SAM" id="MobiDB-lite"/>
    </source>
</evidence>
<evidence type="ECO:0000313" key="6">
    <source>
        <dbReference type="Proteomes" id="UP000626109"/>
    </source>
</evidence>
<evidence type="ECO:0000259" key="4">
    <source>
        <dbReference type="PROSITE" id="PS50089"/>
    </source>
</evidence>